<reference evidence="3" key="1">
    <citation type="submission" date="2016-03" db="EMBL/GenBank/DDBJ databases">
        <authorList>
            <person name="Lee Y.-S."/>
            <person name="Choi Y.-L."/>
        </authorList>
    </citation>
    <scope>NUCLEOTIDE SEQUENCE [LARGE SCALE GENOMIC DNA]</scope>
    <source>
        <strain evidence="3">DAU221</strain>
    </source>
</reference>
<dbReference type="Proteomes" id="UP000076077">
    <property type="component" value="Chromosome"/>
</dbReference>
<dbReference type="RefSeq" id="WP_067150076.1">
    <property type="nucleotide sequence ID" value="NZ_JAPHQA010000004.1"/>
</dbReference>
<dbReference type="KEGG" id="mthd:A3224_00570"/>
<sequence length="138" mass="15994">MPKAHLSQVLNYSYLKEGFLPVWFWLIISISMALLFCWYISPVRNKEPTKIQKIVAITWIVFRRVISFTGALFGILCIYILLSSTGTIIEKILGSVVILCLSIFFIYVGIVGQGRNQYDFRDDLSLYAKIKEKYGIRW</sequence>
<evidence type="ECO:0000256" key="1">
    <source>
        <dbReference type="SAM" id="Phobius"/>
    </source>
</evidence>
<feature type="transmembrane region" description="Helical" evidence="1">
    <location>
        <begin position="61"/>
        <end position="82"/>
    </location>
</feature>
<name>A0A143HIG6_MICTH</name>
<accession>A0A143HIG6</accession>
<keyword evidence="1" id="KW-1133">Transmembrane helix</keyword>
<evidence type="ECO:0000313" key="2">
    <source>
        <dbReference type="EMBL" id="AMX01270.1"/>
    </source>
</evidence>
<keyword evidence="3" id="KW-1185">Reference proteome</keyword>
<dbReference type="OrthoDB" id="6401828at2"/>
<evidence type="ECO:0000313" key="3">
    <source>
        <dbReference type="Proteomes" id="UP000076077"/>
    </source>
</evidence>
<gene>
    <name evidence="2" type="ORF">A3224_00570</name>
</gene>
<proteinExistence type="predicted"/>
<protein>
    <submittedName>
        <fullName evidence="2">Uncharacterized protein</fullName>
    </submittedName>
</protein>
<dbReference type="AlphaFoldDB" id="A0A143HIG6"/>
<keyword evidence="1" id="KW-0812">Transmembrane</keyword>
<feature type="transmembrane region" description="Helical" evidence="1">
    <location>
        <begin position="20"/>
        <end position="40"/>
    </location>
</feature>
<dbReference type="EMBL" id="CP014864">
    <property type="protein sequence ID" value="AMX01270.1"/>
    <property type="molecule type" value="Genomic_DNA"/>
</dbReference>
<keyword evidence="1" id="KW-0472">Membrane</keyword>
<feature type="transmembrane region" description="Helical" evidence="1">
    <location>
        <begin position="88"/>
        <end position="111"/>
    </location>
</feature>
<organism evidence="2 3">
    <name type="scientific">Microbulbifer thermotolerans</name>
    <dbReference type="NCBI Taxonomy" id="252514"/>
    <lineage>
        <taxon>Bacteria</taxon>
        <taxon>Pseudomonadati</taxon>
        <taxon>Pseudomonadota</taxon>
        <taxon>Gammaproteobacteria</taxon>
        <taxon>Cellvibrionales</taxon>
        <taxon>Microbulbiferaceae</taxon>
        <taxon>Microbulbifer</taxon>
    </lineage>
</organism>